<dbReference type="InterPro" id="IPR000182">
    <property type="entry name" value="GNAT_dom"/>
</dbReference>
<protein>
    <submittedName>
        <fullName evidence="4">DNA-binding MarR family transcriptional regulator/N-acetylglutamate synthase-like GNAT family acetyltransferase</fullName>
    </submittedName>
</protein>
<keyword evidence="4" id="KW-0238">DNA-binding</keyword>
<organism evidence="4 5">
    <name type="scientific">Aurantimonas endophytica</name>
    <dbReference type="NCBI Taxonomy" id="1522175"/>
    <lineage>
        <taxon>Bacteria</taxon>
        <taxon>Pseudomonadati</taxon>
        <taxon>Pseudomonadota</taxon>
        <taxon>Alphaproteobacteria</taxon>
        <taxon>Hyphomicrobiales</taxon>
        <taxon>Aurantimonadaceae</taxon>
        <taxon>Aurantimonas</taxon>
    </lineage>
</organism>
<dbReference type="SUPFAM" id="SSF55729">
    <property type="entry name" value="Acyl-CoA N-acyltransferases (Nat)"/>
    <property type="match status" value="1"/>
</dbReference>
<dbReference type="PROSITE" id="PS51186">
    <property type="entry name" value="GNAT"/>
    <property type="match status" value="1"/>
</dbReference>
<dbReference type="InterPro" id="IPR016181">
    <property type="entry name" value="Acyl_CoA_acyltransferase"/>
</dbReference>
<evidence type="ECO:0000259" key="2">
    <source>
        <dbReference type="PROSITE" id="PS50995"/>
    </source>
</evidence>
<dbReference type="InterPro" id="IPR050769">
    <property type="entry name" value="NAT_camello-type"/>
</dbReference>
<dbReference type="EMBL" id="JACIEM010000001">
    <property type="protein sequence ID" value="MBB4001776.1"/>
    <property type="molecule type" value="Genomic_DNA"/>
</dbReference>
<name>A0A7W6HAV3_9HYPH</name>
<sequence>MPLSEDIADVRDFNRFYTRQIGLLDEGLLSTPFSLSQARLIYEIATRESPAAVDVARFLGMDQGLLSRMLTGLEAQGIVTRAPSDRDQRRAVLRLTQQGSEVFARLDAAAADAVAAWLAPLPPADRQRLVAAMRELRRLLTARRTPPVLRPPAVGDLAWVTHRQAVLYASEYGFDWTYEALVAGIVSDFVTRFEADRERCWIAEQDGAIVGSVFVVSQSESVAKLRLLYVEPSARGQGLGAELVGRAVGFAADAGYRDITLWTNSVLVAARRLYEAAGFRLVGEEPHHSFGCDLVGQTWNKRLAD</sequence>
<dbReference type="Pfam" id="PF00583">
    <property type="entry name" value="Acetyltransf_1"/>
    <property type="match status" value="1"/>
</dbReference>
<dbReference type="Gene3D" id="1.10.10.10">
    <property type="entry name" value="Winged helix-like DNA-binding domain superfamily/Winged helix DNA-binding domain"/>
    <property type="match status" value="1"/>
</dbReference>
<dbReference type="PROSITE" id="PS50995">
    <property type="entry name" value="HTH_MARR_2"/>
    <property type="match status" value="1"/>
</dbReference>
<dbReference type="InterPro" id="IPR000835">
    <property type="entry name" value="HTH_MarR-typ"/>
</dbReference>
<dbReference type="GO" id="GO:0003677">
    <property type="term" value="F:DNA binding"/>
    <property type="evidence" value="ECO:0007669"/>
    <property type="project" value="UniProtKB-KW"/>
</dbReference>
<dbReference type="CDD" id="cd04301">
    <property type="entry name" value="NAT_SF"/>
    <property type="match status" value="1"/>
</dbReference>
<dbReference type="RefSeq" id="WP_183206260.1">
    <property type="nucleotide sequence ID" value="NZ_JAAAMM010000001.1"/>
</dbReference>
<dbReference type="InterPro" id="IPR036390">
    <property type="entry name" value="WH_DNA-bd_sf"/>
</dbReference>
<proteinExistence type="predicted"/>
<dbReference type="SUPFAM" id="SSF46785">
    <property type="entry name" value="Winged helix' DNA-binding domain"/>
    <property type="match status" value="1"/>
</dbReference>
<evidence type="ECO:0000313" key="5">
    <source>
        <dbReference type="Proteomes" id="UP000588647"/>
    </source>
</evidence>
<dbReference type="PANTHER" id="PTHR13947">
    <property type="entry name" value="GNAT FAMILY N-ACETYLTRANSFERASE"/>
    <property type="match status" value="1"/>
</dbReference>
<accession>A0A7W6HAV3</accession>
<dbReference type="Proteomes" id="UP000588647">
    <property type="component" value="Unassembled WGS sequence"/>
</dbReference>
<feature type="domain" description="N-acetyltransferase" evidence="3">
    <location>
        <begin position="160"/>
        <end position="304"/>
    </location>
</feature>
<dbReference type="AlphaFoldDB" id="A0A7W6HAV3"/>
<reference evidence="4 5" key="1">
    <citation type="submission" date="2020-08" db="EMBL/GenBank/DDBJ databases">
        <title>Genomic Encyclopedia of Type Strains, Phase IV (KMG-IV): sequencing the most valuable type-strain genomes for metagenomic binning, comparative biology and taxonomic classification.</title>
        <authorList>
            <person name="Goeker M."/>
        </authorList>
    </citation>
    <scope>NUCLEOTIDE SEQUENCE [LARGE SCALE GENOMIC DNA]</scope>
    <source>
        <strain evidence="4 5">DSM 103570</strain>
    </source>
</reference>
<feature type="domain" description="HTH marR-type" evidence="2">
    <location>
        <begin position="1"/>
        <end position="138"/>
    </location>
</feature>
<keyword evidence="1 4" id="KW-0808">Transferase</keyword>
<dbReference type="PANTHER" id="PTHR13947:SF37">
    <property type="entry name" value="LD18367P"/>
    <property type="match status" value="1"/>
</dbReference>
<dbReference type="Gene3D" id="3.40.630.30">
    <property type="match status" value="1"/>
</dbReference>
<evidence type="ECO:0000259" key="3">
    <source>
        <dbReference type="PROSITE" id="PS51186"/>
    </source>
</evidence>
<dbReference type="Pfam" id="PF12802">
    <property type="entry name" value="MarR_2"/>
    <property type="match status" value="1"/>
</dbReference>
<dbReference type="InterPro" id="IPR036388">
    <property type="entry name" value="WH-like_DNA-bd_sf"/>
</dbReference>
<keyword evidence="5" id="KW-1185">Reference proteome</keyword>
<dbReference type="SMART" id="SM00347">
    <property type="entry name" value="HTH_MARR"/>
    <property type="match status" value="1"/>
</dbReference>
<evidence type="ECO:0000313" key="4">
    <source>
        <dbReference type="EMBL" id="MBB4001776.1"/>
    </source>
</evidence>
<evidence type="ECO:0000256" key="1">
    <source>
        <dbReference type="ARBA" id="ARBA00022679"/>
    </source>
</evidence>
<comment type="caution">
    <text evidence="4">The sequence shown here is derived from an EMBL/GenBank/DDBJ whole genome shotgun (WGS) entry which is preliminary data.</text>
</comment>
<dbReference type="GO" id="GO:0008080">
    <property type="term" value="F:N-acetyltransferase activity"/>
    <property type="evidence" value="ECO:0007669"/>
    <property type="project" value="InterPro"/>
</dbReference>
<dbReference type="GO" id="GO:0003700">
    <property type="term" value="F:DNA-binding transcription factor activity"/>
    <property type="evidence" value="ECO:0007669"/>
    <property type="project" value="InterPro"/>
</dbReference>
<gene>
    <name evidence="4" type="ORF">GGR03_000823</name>
</gene>